<keyword evidence="2" id="KW-1185">Reference proteome</keyword>
<accession>A0A1E3H7K3</accession>
<evidence type="ECO:0000313" key="1">
    <source>
        <dbReference type="EMBL" id="ODN72318.1"/>
    </source>
</evidence>
<dbReference type="Proteomes" id="UP000094622">
    <property type="component" value="Unassembled WGS sequence"/>
</dbReference>
<dbReference type="InterPro" id="IPR014710">
    <property type="entry name" value="RmlC-like_jellyroll"/>
</dbReference>
<dbReference type="SUPFAM" id="SSF51182">
    <property type="entry name" value="RmlC-like cupins"/>
    <property type="match status" value="1"/>
</dbReference>
<reference evidence="1 2" key="1">
    <citation type="submission" date="2016-07" db="EMBL/GenBank/DDBJ databases">
        <title>Draft Genome Sequence of Methylobrevis pamukkalensis PK2.</title>
        <authorList>
            <person name="Vasilenko O.V."/>
            <person name="Doronina N.V."/>
            <person name="Shmareva M.N."/>
            <person name="Tarlachkov S.V."/>
            <person name="Mustakhimov I."/>
            <person name="Trotsenko Y.A."/>
        </authorList>
    </citation>
    <scope>NUCLEOTIDE SEQUENCE [LARGE SCALE GENOMIC DNA]</scope>
    <source>
        <strain evidence="1 2">PK2</strain>
    </source>
</reference>
<dbReference type="InterPro" id="IPR011051">
    <property type="entry name" value="RmlC_Cupin_sf"/>
</dbReference>
<dbReference type="OrthoDB" id="8242078at2"/>
<protein>
    <recommendedName>
        <fullName evidence="3">N-acetyldiaminobutyrate dehydratase</fullName>
    </recommendedName>
</protein>
<evidence type="ECO:0000313" key="2">
    <source>
        <dbReference type="Proteomes" id="UP000094622"/>
    </source>
</evidence>
<name>A0A1E3H7K3_9HYPH</name>
<dbReference type="AlphaFoldDB" id="A0A1E3H7K3"/>
<comment type="caution">
    <text evidence="1">The sequence shown here is derived from an EMBL/GenBank/DDBJ whole genome shotgun (WGS) entry which is preliminary data.</text>
</comment>
<dbReference type="RefSeq" id="WP_141703360.1">
    <property type="nucleotide sequence ID" value="NZ_MCRJ01000004.1"/>
</dbReference>
<sequence>MTSSANVVRVIDTSSDCPEIPIIERNGRGRVVLWPGNGARFRSFQLISLTEGGSTIPLSHASDCVYYVISGTGRIVDLGGDGTSELVEGTMVHIDAGDSYRIETDARIEILGGPCPPDAAFYAGIAALEGAL</sequence>
<gene>
    <name evidence="1" type="ORF">A6302_00383</name>
</gene>
<evidence type="ECO:0008006" key="3">
    <source>
        <dbReference type="Google" id="ProtNLM"/>
    </source>
</evidence>
<dbReference type="Gene3D" id="2.60.120.10">
    <property type="entry name" value="Jelly Rolls"/>
    <property type="match status" value="1"/>
</dbReference>
<proteinExistence type="predicted"/>
<organism evidence="1 2">
    <name type="scientific">Methylobrevis pamukkalensis</name>
    <dbReference type="NCBI Taxonomy" id="1439726"/>
    <lineage>
        <taxon>Bacteria</taxon>
        <taxon>Pseudomonadati</taxon>
        <taxon>Pseudomonadota</taxon>
        <taxon>Alphaproteobacteria</taxon>
        <taxon>Hyphomicrobiales</taxon>
        <taxon>Pleomorphomonadaceae</taxon>
        <taxon>Methylobrevis</taxon>
    </lineage>
</organism>
<dbReference type="EMBL" id="MCRJ01000004">
    <property type="protein sequence ID" value="ODN72318.1"/>
    <property type="molecule type" value="Genomic_DNA"/>
</dbReference>